<evidence type="ECO:0000313" key="2">
    <source>
        <dbReference type="Proteomes" id="UP000886851"/>
    </source>
</evidence>
<dbReference type="GO" id="GO:0051536">
    <property type="term" value="F:iron-sulfur cluster binding"/>
    <property type="evidence" value="ECO:0007669"/>
    <property type="project" value="InterPro"/>
</dbReference>
<organism evidence="1 2">
    <name type="scientific">Candidatus Bacteroides pullicola</name>
    <dbReference type="NCBI Taxonomy" id="2838475"/>
    <lineage>
        <taxon>Bacteria</taxon>
        <taxon>Pseudomonadati</taxon>
        <taxon>Bacteroidota</taxon>
        <taxon>Bacteroidia</taxon>
        <taxon>Bacteroidales</taxon>
        <taxon>Bacteroidaceae</taxon>
        <taxon>Bacteroides</taxon>
    </lineage>
</organism>
<dbReference type="GO" id="GO:0003824">
    <property type="term" value="F:catalytic activity"/>
    <property type="evidence" value="ECO:0007669"/>
    <property type="project" value="InterPro"/>
</dbReference>
<name>A0A9D1ZHY8_9BACE</name>
<evidence type="ECO:0000313" key="1">
    <source>
        <dbReference type="EMBL" id="HIY87861.1"/>
    </source>
</evidence>
<gene>
    <name evidence="1" type="ORF">H9824_04030</name>
</gene>
<protein>
    <recommendedName>
        <fullName evidence="3">Radical SAM protein</fullName>
    </recommendedName>
</protein>
<dbReference type="Proteomes" id="UP000886851">
    <property type="component" value="Unassembled WGS sequence"/>
</dbReference>
<accession>A0A9D1ZHY8</accession>
<dbReference type="InterPro" id="IPR007197">
    <property type="entry name" value="rSAM"/>
</dbReference>
<dbReference type="AlphaFoldDB" id="A0A9D1ZHY8"/>
<sequence length="643" mass="76241">MNRRVLLLEPNYKNKFPPIGLMKLATYFRLRGDDVVFYKGDLNAFIVNQIAEECVTQLSKVDDAIDWKRRLSQIGTYIRYRKKEDLEKIKVDDSRMSIFIYPWLEHYKKFYHSGEYKMHPRWDWVGVTTLFTFYWDITIETIEFAKTMVKDPANLMVGGVLATIQPEEIEAATGIKPHRGTLHTPYQDIDADNPYVIDELPLDYSILDEIDYVYPDSDAYYGYATRGCIRRCPFCAVWTLEPQYQEYIPLVERIERTRRLYGEQQNLLLMDNNVLASKQLPAIIDDIKKCGFTPGSKFVEPNQYDIAIRNLRLRLNDRAYTKKTFKLLQAINECKLLDEDERMNIYKLREQNGLLHLETCSREALIATYKNFAPYFDKKYAPGKSKGRLRYVDFNQGVDARLFNEERVGLLAQIPIRPLRIAFDDVKTEQSYVRALTMSRDRGIKNFSNYLLYNYQDKPTDLYHRMRINVDLCEKMKVNIYSFPMKYHPINGEHSHDRDFIGIHWNKKYIRAVQVILNATKGKIGKGKSFFEKAFGKDENEFMELLTMPETFLLFRYFFEHLGYTQKWRESMEALSDKEREELLPLIYDNDFNHIEELTDNKKFREILTFYKNYRSEIANHKSKLYQLKKEFDASRQSVENNG</sequence>
<evidence type="ECO:0008006" key="3">
    <source>
        <dbReference type="Google" id="ProtNLM"/>
    </source>
</evidence>
<proteinExistence type="predicted"/>
<dbReference type="InterPro" id="IPR058240">
    <property type="entry name" value="rSAM_sf"/>
</dbReference>
<comment type="caution">
    <text evidence="1">The sequence shown here is derived from an EMBL/GenBank/DDBJ whole genome shotgun (WGS) entry which is preliminary data.</text>
</comment>
<dbReference type="SUPFAM" id="SSF102114">
    <property type="entry name" value="Radical SAM enzymes"/>
    <property type="match status" value="1"/>
</dbReference>
<dbReference type="EMBL" id="DXCV01000033">
    <property type="protein sequence ID" value="HIY87861.1"/>
    <property type="molecule type" value="Genomic_DNA"/>
</dbReference>
<reference evidence="1" key="2">
    <citation type="submission" date="2021-04" db="EMBL/GenBank/DDBJ databases">
        <authorList>
            <person name="Gilroy R."/>
        </authorList>
    </citation>
    <scope>NUCLEOTIDE SEQUENCE</scope>
    <source>
        <strain evidence="1">Gambia2-208</strain>
    </source>
</reference>
<dbReference type="SFLD" id="SFLDS00029">
    <property type="entry name" value="Radical_SAM"/>
    <property type="match status" value="1"/>
</dbReference>
<reference evidence="1" key="1">
    <citation type="journal article" date="2021" name="PeerJ">
        <title>Extensive microbial diversity within the chicken gut microbiome revealed by metagenomics and culture.</title>
        <authorList>
            <person name="Gilroy R."/>
            <person name="Ravi A."/>
            <person name="Getino M."/>
            <person name="Pursley I."/>
            <person name="Horton D.L."/>
            <person name="Alikhan N.F."/>
            <person name="Baker D."/>
            <person name="Gharbi K."/>
            <person name="Hall N."/>
            <person name="Watson M."/>
            <person name="Adriaenssens E.M."/>
            <person name="Foster-Nyarko E."/>
            <person name="Jarju S."/>
            <person name="Secka A."/>
            <person name="Antonio M."/>
            <person name="Oren A."/>
            <person name="Chaudhuri R.R."/>
            <person name="La Ragione R."/>
            <person name="Hildebrand F."/>
            <person name="Pallen M.J."/>
        </authorList>
    </citation>
    <scope>NUCLEOTIDE SEQUENCE</scope>
    <source>
        <strain evidence="1">Gambia2-208</strain>
    </source>
</reference>